<evidence type="ECO:0000256" key="2">
    <source>
        <dbReference type="ARBA" id="ARBA00023002"/>
    </source>
</evidence>
<dbReference type="Proteomes" id="UP000484255">
    <property type="component" value="Unassembled WGS sequence"/>
</dbReference>
<dbReference type="Pfam" id="PF18317">
    <property type="entry name" value="SDH_C"/>
    <property type="match status" value="1"/>
</dbReference>
<dbReference type="UniPathway" id="UPA00053">
    <property type="reaction ID" value="UER00087"/>
</dbReference>
<dbReference type="Gene3D" id="3.40.50.10860">
    <property type="entry name" value="Leucine Dehydrogenase, chain A, domain 1"/>
    <property type="match status" value="1"/>
</dbReference>
<evidence type="ECO:0000313" key="8">
    <source>
        <dbReference type="Proteomes" id="UP000484255"/>
    </source>
</evidence>
<feature type="binding site" evidence="4">
    <location>
        <position position="121"/>
    </location>
    <ligand>
        <name>shikimate</name>
        <dbReference type="ChEBI" id="CHEBI:36208"/>
    </ligand>
</feature>
<keyword evidence="4" id="KW-0521">NADP</keyword>
<dbReference type="GO" id="GO:0009423">
    <property type="term" value="P:chorismate biosynthetic process"/>
    <property type="evidence" value="ECO:0007669"/>
    <property type="project" value="UniProtKB-UniRule"/>
</dbReference>
<sequence>MNTLVQDPALASLASGTAAAPAITPDDVPHMVLLGLIGSGIQQSLTPSMQMQEGREHGLRVHYQLIDLDRFGGSPADLPTLLFAAKAMGFAGLNITYPCKQAVIPHLDELSDEAQAMGAVNTVVIRDGRLIGHNTDGSGWARGFTRALPQADLARVALLGAGGAGAAIAHAVLRLGAGELRLVDADPARAAALADELNTRYGAGKAVAHPSAASALPGATGLIHATPTGMAKLPGLPLDAALLRPDLWVSEVVYFPLETELLRTARALGCPISDGGGMAVGQALGAFELFTGRPADAARVEAHFRGLVMARMAAQA</sequence>
<dbReference type="InterPro" id="IPR022893">
    <property type="entry name" value="Shikimate_DH_fam"/>
</dbReference>
<accession>A0A7C9TNH2</accession>
<keyword evidence="3 4" id="KW-0057">Aromatic amino acid biosynthesis</keyword>
<feature type="binding site" evidence="4">
    <location>
        <position position="254"/>
    </location>
    <ligand>
        <name>shikimate</name>
        <dbReference type="ChEBI" id="CHEBI:36208"/>
    </ligand>
</feature>
<dbReference type="SUPFAM" id="SSF53223">
    <property type="entry name" value="Aminoacid dehydrogenase-like, N-terminal domain"/>
    <property type="match status" value="1"/>
</dbReference>
<keyword evidence="2 4" id="KW-0560">Oxidoreductase</keyword>
<feature type="binding site" evidence="4">
    <location>
        <position position="252"/>
    </location>
    <ligand>
        <name>NADP(+)</name>
        <dbReference type="ChEBI" id="CHEBI:58349"/>
    </ligand>
</feature>
<dbReference type="GO" id="GO:0050661">
    <property type="term" value="F:NADP binding"/>
    <property type="evidence" value="ECO:0007669"/>
    <property type="project" value="TreeGrafter"/>
</dbReference>
<dbReference type="PANTHER" id="PTHR21089:SF1">
    <property type="entry name" value="BIFUNCTIONAL 3-DEHYDROQUINATE DEHYDRATASE_SHIKIMATE DEHYDROGENASE, CHLOROPLASTIC"/>
    <property type="match status" value="1"/>
</dbReference>
<feature type="binding site" evidence="4">
    <location>
        <position position="112"/>
    </location>
    <ligand>
        <name>NADP(+)</name>
        <dbReference type="ChEBI" id="CHEBI:58349"/>
    </ligand>
</feature>
<comment type="subunit">
    <text evidence="4">Homodimer.</text>
</comment>
<feature type="binding site" evidence="4">
    <location>
        <position position="96"/>
    </location>
    <ligand>
        <name>shikimate</name>
        <dbReference type="ChEBI" id="CHEBI:36208"/>
    </ligand>
</feature>
<feature type="binding site" evidence="4">
    <location>
        <position position="275"/>
    </location>
    <ligand>
        <name>NADP(+)</name>
        <dbReference type="ChEBI" id="CHEBI:58349"/>
    </ligand>
</feature>
<dbReference type="InterPro" id="IPR041121">
    <property type="entry name" value="SDH_C"/>
</dbReference>
<name>A0A7C9TNH2_9BURK</name>
<dbReference type="EMBL" id="JAAGOH010000075">
    <property type="protein sequence ID" value="NDY94084.1"/>
    <property type="molecule type" value="Genomic_DNA"/>
</dbReference>
<evidence type="ECO:0000256" key="3">
    <source>
        <dbReference type="ARBA" id="ARBA00023141"/>
    </source>
</evidence>
<feature type="binding site" evidence="4">
    <location>
        <begin position="44"/>
        <end position="46"/>
    </location>
    <ligand>
        <name>shikimate</name>
        <dbReference type="ChEBI" id="CHEBI:36208"/>
    </ligand>
</feature>
<comment type="caution">
    <text evidence="4">Lacks conserved residue(s) required for the propagation of feature annotation.</text>
</comment>
<dbReference type="CDD" id="cd01065">
    <property type="entry name" value="NAD_bind_Shikimate_DH"/>
    <property type="match status" value="1"/>
</dbReference>
<dbReference type="EC" id="1.1.1.25" evidence="4"/>
<feature type="binding site" evidence="4">
    <location>
        <position position="136"/>
    </location>
    <ligand>
        <name>shikimate</name>
        <dbReference type="ChEBI" id="CHEBI:36208"/>
    </ligand>
</feature>
<keyword evidence="4" id="KW-0028">Amino-acid biosynthesis</keyword>
<dbReference type="Gene3D" id="3.40.50.720">
    <property type="entry name" value="NAD(P)-binding Rossmann-like Domain"/>
    <property type="match status" value="1"/>
</dbReference>
<dbReference type="HAMAP" id="MF_00222">
    <property type="entry name" value="Shikimate_DH_AroE"/>
    <property type="match status" value="1"/>
</dbReference>
<feature type="active site" description="Proton acceptor" evidence="4">
    <location>
        <position position="100"/>
    </location>
</feature>
<comment type="pathway">
    <text evidence="1 4">Metabolic intermediate biosynthesis; chorismate biosynthesis; chorismate from D-erythrose 4-phosphate and phosphoenolpyruvate: step 4/7.</text>
</comment>
<dbReference type="GO" id="GO:0019632">
    <property type="term" value="P:shikimate metabolic process"/>
    <property type="evidence" value="ECO:0007669"/>
    <property type="project" value="TreeGrafter"/>
</dbReference>
<comment type="similarity">
    <text evidence="4">Belongs to the shikimate dehydrogenase family.</text>
</comment>
<dbReference type="AlphaFoldDB" id="A0A7C9TNH2"/>
<keyword evidence="8" id="KW-1185">Reference proteome</keyword>
<evidence type="ECO:0000256" key="1">
    <source>
        <dbReference type="ARBA" id="ARBA00004871"/>
    </source>
</evidence>
<evidence type="ECO:0000256" key="4">
    <source>
        <dbReference type="HAMAP-Rule" id="MF_00222"/>
    </source>
</evidence>
<evidence type="ECO:0000259" key="6">
    <source>
        <dbReference type="Pfam" id="PF18317"/>
    </source>
</evidence>
<evidence type="ECO:0000313" key="7">
    <source>
        <dbReference type="EMBL" id="NDY94084.1"/>
    </source>
</evidence>
<dbReference type="InterPro" id="IPR046346">
    <property type="entry name" value="Aminoacid_DH-like_N_sf"/>
</dbReference>
<dbReference type="NCBIfam" id="NF009201">
    <property type="entry name" value="PRK12549.1"/>
    <property type="match status" value="1"/>
</dbReference>
<reference evidence="7 8" key="1">
    <citation type="submission" date="2020-02" db="EMBL/GenBank/DDBJ databases">
        <title>Ideonella bacterium strain TBM-1.</title>
        <authorList>
            <person name="Chen W.-M."/>
        </authorList>
    </citation>
    <scope>NUCLEOTIDE SEQUENCE [LARGE SCALE GENOMIC DNA]</scope>
    <source>
        <strain evidence="7 8">TBM-1</strain>
    </source>
</reference>
<comment type="caution">
    <text evidence="7">The sequence shown here is derived from an EMBL/GenBank/DDBJ whole genome shotgun (WGS) entry which is preliminary data.</text>
</comment>
<feature type="domain" description="Shikimate dehydrogenase substrate binding N-terminal" evidence="5">
    <location>
        <begin position="36"/>
        <end position="123"/>
    </location>
</feature>
<dbReference type="Pfam" id="PF08501">
    <property type="entry name" value="Shikimate_dh_N"/>
    <property type="match status" value="1"/>
</dbReference>
<dbReference type="GO" id="GO:0009073">
    <property type="term" value="P:aromatic amino acid family biosynthetic process"/>
    <property type="evidence" value="ECO:0007669"/>
    <property type="project" value="UniProtKB-KW"/>
</dbReference>
<dbReference type="GO" id="GO:0008652">
    <property type="term" value="P:amino acid biosynthetic process"/>
    <property type="evidence" value="ECO:0007669"/>
    <property type="project" value="UniProtKB-KW"/>
</dbReference>
<feature type="binding site" evidence="4">
    <location>
        <begin position="160"/>
        <end position="164"/>
    </location>
    <ligand>
        <name>NADP(+)</name>
        <dbReference type="ChEBI" id="CHEBI:58349"/>
    </ligand>
</feature>
<gene>
    <name evidence="4" type="primary">aroE</name>
    <name evidence="7" type="ORF">G3A44_23105</name>
</gene>
<dbReference type="GO" id="GO:0005829">
    <property type="term" value="C:cytosol"/>
    <property type="evidence" value="ECO:0007669"/>
    <property type="project" value="TreeGrafter"/>
</dbReference>
<feature type="domain" description="SDH C-terminal" evidence="6">
    <location>
        <begin position="277"/>
        <end position="302"/>
    </location>
</feature>
<organism evidence="7 8">
    <name type="scientific">Ideonella livida</name>
    <dbReference type="NCBI Taxonomy" id="2707176"/>
    <lineage>
        <taxon>Bacteria</taxon>
        <taxon>Pseudomonadati</taxon>
        <taxon>Pseudomonadota</taxon>
        <taxon>Betaproteobacteria</taxon>
        <taxon>Burkholderiales</taxon>
        <taxon>Sphaerotilaceae</taxon>
        <taxon>Ideonella</taxon>
    </lineage>
</organism>
<evidence type="ECO:0000259" key="5">
    <source>
        <dbReference type="Pfam" id="PF08501"/>
    </source>
</evidence>
<dbReference type="PANTHER" id="PTHR21089">
    <property type="entry name" value="SHIKIMATE DEHYDROGENASE"/>
    <property type="match status" value="1"/>
</dbReference>
<dbReference type="InterPro" id="IPR036291">
    <property type="entry name" value="NAD(P)-bd_dom_sf"/>
</dbReference>
<comment type="function">
    <text evidence="4">Involved in the biosynthesis of the chorismate, which leads to the biosynthesis of aromatic amino acids. Catalyzes the reversible NADPH linked reduction of 3-dehydroshikimate (DHSA) to yield shikimate (SA).</text>
</comment>
<proteinExistence type="inferred from homology"/>
<protein>
    <recommendedName>
        <fullName evidence="4">Shikimate dehydrogenase (NADP(+))</fullName>
        <shortName evidence="4">SDH</shortName>
        <ecNumber evidence="4">1.1.1.25</ecNumber>
    </recommendedName>
</protein>
<dbReference type="InterPro" id="IPR013708">
    <property type="entry name" value="Shikimate_DH-bd_N"/>
</dbReference>
<dbReference type="SUPFAM" id="SSF51735">
    <property type="entry name" value="NAD(P)-binding Rossmann-fold domains"/>
    <property type="match status" value="1"/>
</dbReference>
<comment type="catalytic activity">
    <reaction evidence="4">
        <text>shikimate + NADP(+) = 3-dehydroshikimate + NADPH + H(+)</text>
        <dbReference type="Rhea" id="RHEA:17737"/>
        <dbReference type="ChEBI" id="CHEBI:15378"/>
        <dbReference type="ChEBI" id="CHEBI:16630"/>
        <dbReference type="ChEBI" id="CHEBI:36208"/>
        <dbReference type="ChEBI" id="CHEBI:57783"/>
        <dbReference type="ChEBI" id="CHEBI:58349"/>
        <dbReference type="EC" id="1.1.1.25"/>
    </reaction>
</comment>
<feature type="binding site" evidence="4">
    <location>
        <position position="282"/>
    </location>
    <ligand>
        <name>shikimate</name>
        <dbReference type="ChEBI" id="CHEBI:36208"/>
    </ligand>
</feature>
<dbReference type="NCBIfam" id="NF001319">
    <property type="entry name" value="PRK00258.3-3"/>
    <property type="match status" value="1"/>
</dbReference>
<dbReference type="GO" id="GO:0004764">
    <property type="term" value="F:shikimate 3-dehydrogenase (NADP+) activity"/>
    <property type="evidence" value="ECO:0007669"/>
    <property type="project" value="UniProtKB-UniRule"/>
</dbReference>